<reference evidence="1 2" key="1">
    <citation type="submission" date="2015-07" db="EMBL/GenBank/DDBJ databases">
        <authorList>
            <consortium name="Pathogen Informatics"/>
        </authorList>
    </citation>
    <scope>NUCLEOTIDE SEQUENCE [LARGE SCALE GENOMIC DNA]</scope>
    <source>
        <strain evidence="1 2">A316</strain>
    </source>
</reference>
<dbReference type="AlphaFoldDB" id="A0A655Y554"/>
<gene>
    <name evidence="1" type="ORF">ERS013200_01098</name>
</gene>
<sequence length="37" mass="3902">MCSVSFALASGALSATHSRSRIRVNMGMFLISQATKA</sequence>
<dbReference type="EMBL" id="CWQY01000005">
    <property type="protein sequence ID" value="CSC30705.1"/>
    <property type="molecule type" value="Genomic_DNA"/>
</dbReference>
<organism evidence="1 2">
    <name type="scientific">Vibrio cholerae</name>
    <dbReference type="NCBI Taxonomy" id="666"/>
    <lineage>
        <taxon>Bacteria</taxon>
        <taxon>Pseudomonadati</taxon>
        <taxon>Pseudomonadota</taxon>
        <taxon>Gammaproteobacteria</taxon>
        <taxon>Vibrionales</taxon>
        <taxon>Vibrionaceae</taxon>
        <taxon>Vibrio</taxon>
    </lineage>
</organism>
<protein>
    <submittedName>
        <fullName evidence="1">Uncharacterized protein</fullName>
    </submittedName>
</protein>
<name>A0A655Y554_VIBCL</name>
<evidence type="ECO:0000313" key="2">
    <source>
        <dbReference type="Proteomes" id="UP000041770"/>
    </source>
</evidence>
<proteinExistence type="predicted"/>
<evidence type="ECO:0000313" key="1">
    <source>
        <dbReference type="EMBL" id="CSC30705.1"/>
    </source>
</evidence>
<dbReference type="Proteomes" id="UP000041770">
    <property type="component" value="Unassembled WGS sequence"/>
</dbReference>
<accession>A0A655Y554</accession>